<dbReference type="PANTHER" id="PTHR34482">
    <property type="entry name" value="DNA DAMAGE-INDUCIBLE PROTEIN 1-LIKE"/>
    <property type="match status" value="1"/>
</dbReference>
<evidence type="ECO:0000313" key="2">
    <source>
        <dbReference type="Proteomes" id="UP000818029"/>
    </source>
</evidence>
<reference evidence="3" key="2">
    <citation type="submission" date="2025-08" db="UniProtKB">
        <authorList>
            <consortium name="RefSeq"/>
        </authorList>
    </citation>
    <scope>IDENTIFICATION</scope>
</reference>
<protein>
    <recommendedName>
        <fullName evidence="4">Gag-Pol polyprotein</fullName>
    </recommendedName>
</protein>
<dbReference type="RefSeq" id="XP_040971377.1">
    <property type="nucleotide sequence ID" value="XM_041115443.1"/>
</dbReference>
<keyword evidence="2" id="KW-1185">Reference proteome</keyword>
<accession>A0ABM3BWF8</accession>
<evidence type="ECO:0008006" key="4">
    <source>
        <dbReference type="Google" id="ProtNLM"/>
    </source>
</evidence>
<dbReference type="PANTHER" id="PTHR34482:SF36">
    <property type="entry name" value="RETROTRANSPOSON GAG DOMAIN-CONTAINING PROTEIN"/>
    <property type="match status" value="1"/>
</dbReference>
<proteinExistence type="predicted"/>
<feature type="compositionally biased region" description="Polar residues" evidence="1">
    <location>
        <begin position="88"/>
        <end position="110"/>
    </location>
</feature>
<evidence type="ECO:0000313" key="3">
    <source>
        <dbReference type="RefSeq" id="XP_040971377.1"/>
    </source>
</evidence>
<reference evidence="2" key="1">
    <citation type="journal article" date="2020" name="Nat. Genet.">
        <title>Genomic diversifications of five Gossypium allopolyploid species and their impact on cotton improvement.</title>
        <authorList>
            <person name="Chen Z.J."/>
            <person name="Sreedasyam A."/>
            <person name="Ando A."/>
            <person name="Song Q."/>
            <person name="De Santiago L.M."/>
            <person name="Hulse-Kemp A.M."/>
            <person name="Ding M."/>
            <person name="Ye W."/>
            <person name="Kirkbride R.C."/>
            <person name="Jenkins J."/>
            <person name="Plott C."/>
            <person name="Lovell J."/>
            <person name="Lin Y.M."/>
            <person name="Vaughn R."/>
            <person name="Liu B."/>
            <person name="Simpson S."/>
            <person name="Scheffler B.E."/>
            <person name="Wen L."/>
            <person name="Saski C.A."/>
            <person name="Grover C.E."/>
            <person name="Hu G."/>
            <person name="Conover J.L."/>
            <person name="Carlson J.W."/>
            <person name="Shu S."/>
            <person name="Boston L.B."/>
            <person name="Williams M."/>
            <person name="Peterson D.G."/>
            <person name="McGee K."/>
            <person name="Jones D.C."/>
            <person name="Wendel J.F."/>
            <person name="Stelly D.M."/>
            <person name="Grimwood J."/>
            <person name="Schmutz J."/>
        </authorList>
    </citation>
    <scope>NUCLEOTIDE SEQUENCE [LARGE SCALE GENOMIC DNA]</scope>
    <source>
        <strain evidence="2">cv. TM-1</strain>
    </source>
</reference>
<gene>
    <name evidence="3" type="primary">LOC121230538</name>
</gene>
<feature type="region of interest" description="Disordered" evidence="1">
    <location>
        <begin position="68"/>
        <end position="132"/>
    </location>
</feature>
<dbReference type="Proteomes" id="UP000818029">
    <property type="component" value="Chromosome A06"/>
</dbReference>
<name>A0ABM3BWF8_GOSHI</name>
<evidence type="ECO:0000256" key="1">
    <source>
        <dbReference type="SAM" id="MobiDB-lite"/>
    </source>
</evidence>
<organism evidence="2 3">
    <name type="scientific">Gossypium hirsutum</name>
    <name type="common">Upland cotton</name>
    <name type="synonym">Gossypium mexicanum</name>
    <dbReference type="NCBI Taxonomy" id="3635"/>
    <lineage>
        <taxon>Eukaryota</taxon>
        <taxon>Viridiplantae</taxon>
        <taxon>Streptophyta</taxon>
        <taxon>Embryophyta</taxon>
        <taxon>Tracheophyta</taxon>
        <taxon>Spermatophyta</taxon>
        <taxon>Magnoliopsida</taxon>
        <taxon>eudicotyledons</taxon>
        <taxon>Gunneridae</taxon>
        <taxon>Pentapetalae</taxon>
        <taxon>rosids</taxon>
        <taxon>malvids</taxon>
        <taxon>Malvales</taxon>
        <taxon>Malvaceae</taxon>
        <taxon>Malvoideae</taxon>
        <taxon>Gossypium</taxon>
    </lineage>
</organism>
<dbReference type="GeneID" id="121230538"/>
<feature type="compositionally biased region" description="Low complexity" evidence="1">
    <location>
        <begin position="111"/>
        <end position="123"/>
    </location>
</feature>
<sequence>MVEYPCVGCTKGKDYMGIFLKGIPEEVYQSKVYRSKEEGISRIEERLKDKLREFVVLVERAGKAKKLAKEKRKADIESRDSRKRLMGKSQQTLSKISREFPTQSNTSMGFSNKSKNKQNTTSKAQTTSMMSVGSVRPNRLKCSQCGRCHFGECRANKRGSFKFGSLDHFIRDCPELDEKEKKQA</sequence>